<evidence type="ECO:0000313" key="1">
    <source>
        <dbReference type="EMBL" id="MDO7021392.1"/>
    </source>
</evidence>
<dbReference type="SFLD" id="SFLDG01129">
    <property type="entry name" value="C1.5:_HAD__Beta-PGM__Phosphata"/>
    <property type="match status" value="1"/>
</dbReference>
<reference evidence="1" key="1">
    <citation type="submission" date="2023-07" db="EMBL/GenBank/DDBJ databases">
        <title>Mucosal microbiota of week-old chicken and adult hens.</title>
        <authorList>
            <person name="Volf J."/>
            <person name="Karasova D."/>
            <person name="Crhanova M."/>
            <person name="Faldynova M."/>
            <person name="Prikrylova H."/>
            <person name="Zeman M."/>
            <person name="Babak V."/>
            <person name="Rajova J."/>
            <person name="Rychlik I."/>
        </authorList>
    </citation>
    <scope>NUCLEOTIDE SEQUENCE</scope>
    <source>
        <strain evidence="1">ET902</strain>
    </source>
</reference>
<dbReference type="Gene3D" id="3.40.50.1000">
    <property type="entry name" value="HAD superfamily/HAD-like"/>
    <property type="match status" value="1"/>
</dbReference>
<dbReference type="RefSeq" id="WP_304386201.1">
    <property type="nucleotide sequence ID" value="NZ_JAUPBL010000151.1"/>
</dbReference>
<dbReference type="InterPro" id="IPR006439">
    <property type="entry name" value="HAD-SF_hydro_IA"/>
</dbReference>
<proteinExistence type="predicted"/>
<dbReference type="Gene3D" id="1.10.150.240">
    <property type="entry name" value="Putative phosphatase, domain 2"/>
    <property type="match status" value="1"/>
</dbReference>
<dbReference type="CDD" id="cd02603">
    <property type="entry name" value="HAD_sEH-N_like"/>
    <property type="match status" value="1"/>
</dbReference>
<name>A0ABT8Z1G6_9SPIR</name>
<keyword evidence="2" id="KW-1185">Reference proteome</keyword>
<gene>
    <name evidence="1" type="ORF">Q5M86_11475</name>
</gene>
<organism evidence="1 2">
    <name type="scientific">Brachyspira innocens</name>
    <dbReference type="NCBI Taxonomy" id="13264"/>
    <lineage>
        <taxon>Bacteria</taxon>
        <taxon>Pseudomonadati</taxon>
        <taxon>Spirochaetota</taxon>
        <taxon>Spirochaetia</taxon>
        <taxon>Brachyspirales</taxon>
        <taxon>Brachyspiraceae</taxon>
        <taxon>Brachyspira</taxon>
    </lineage>
</organism>
<dbReference type="InterPro" id="IPR023198">
    <property type="entry name" value="PGP-like_dom2"/>
</dbReference>
<dbReference type="Pfam" id="PF00702">
    <property type="entry name" value="Hydrolase"/>
    <property type="match status" value="1"/>
</dbReference>
<dbReference type="PANTHER" id="PTHR43611">
    <property type="entry name" value="ALPHA-D-GLUCOSE 1-PHOSPHATE PHOSPHATASE"/>
    <property type="match status" value="1"/>
</dbReference>
<protein>
    <submittedName>
        <fullName evidence="1">HAD family phosphatase</fullName>
    </submittedName>
</protein>
<dbReference type="EMBL" id="JAUPBM010000193">
    <property type="protein sequence ID" value="MDO7021392.1"/>
    <property type="molecule type" value="Genomic_DNA"/>
</dbReference>
<dbReference type="Proteomes" id="UP001175147">
    <property type="component" value="Unassembled WGS sequence"/>
</dbReference>
<accession>A0ABT8Z1G6</accession>
<dbReference type="PANTHER" id="PTHR43611:SF3">
    <property type="entry name" value="FLAVIN MONONUCLEOTIDE HYDROLASE 1, CHLOROPLATIC"/>
    <property type="match status" value="1"/>
</dbReference>
<dbReference type="InterPro" id="IPR023214">
    <property type="entry name" value="HAD_sf"/>
</dbReference>
<dbReference type="SUPFAM" id="SSF56784">
    <property type="entry name" value="HAD-like"/>
    <property type="match status" value="1"/>
</dbReference>
<dbReference type="InterPro" id="IPR036412">
    <property type="entry name" value="HAD-like_sf"/>
</dbReference>
<dbReference type="NCBIfam" id="TIGR01509">
    <property type="entry name" value="HAD-SF-IA-v3"/>
    <property type="match status" value="1"/>
</dbReference>
<sequence length="201" mass="23525">MIKNIISDVGNVLYEFSTGSILDEYIDESDRKEFFDNTFGSKNWSLMDKGEISFEDSRKYFIDKCPKYKELINKIFDTSLTLCLNKHHNNINLLKEYKNKGFSIYYLSNMPSETFEVLRKETDFFDNTCIGGVISAHIKMIKPNKDIYEYFLSKFNLNANECIFIDDNADNVKTAIDMGINAFQLKKIDDMYTILKEILHK</sequence>
<evidence type="ECO:0000313" key="2">
    <source>
        <dbReference type="Proteomes" id="UP001175147"/>
    </source>
</evidence>
<dbReference type="SFLD" id="SFLDS00003">
    <property type="entry name" value="Haloacid_Dehalogenase"/>
    <property type="match status" value="1"/>
</dbReference>
<comment type="caution">
    <text evidence="1">The sequence shown here is derived from an EMBL/GenBank/DDBJ whole genome shotgun (WGS) entry which is preliminary data.</text>
</comment>